<dbReference type="EMBL" id="AOMD01000027">
    <property type="protein sequence ID" value="EMA43846.1"/>
    <property type="molecule type" value="Genomic_DNA"/>
</dbReference>
<dbReference type="Pfam" id="PF24035">
    <property type="entry name" value="DUF7344"/>
    <property type="match status" value="1"/>
</dbReference>
<feature type="region of interest" description="Disordered" evidence="1">
    <location>
        <begin position="1"/>
        <end position="29"/>
    </location>
</feature>
<accession>M0MDM7</accession>
<dbReference type="InParanoid" id="M0MDM7"/>
<sequence>MSDVPLDSTDGRSGTDFDTTPSVTPDDAFAALADPRRRTVVTALREHSGDTMAIETLVDHVTSQEAPSAATRRHVRTSIADVELPKLDDWGLVEYDSARSTVRYIASPLVEGLLAHVAENDR</sequence>
<evidence type="ECO:0000256" key="1">
    <source>
        <dbReference type="SAM" id="MobiDB-lite"/>
    </source>
</evidence>
<evidence type="ECO:0000313" key="4">
    <source>
        <dbReference type="Proteomes" id="UP000011669"/>
    </source>
</evidence>
<name>M0MDM7_9EURY</name>
<dbReference type="RefSeq" id="WP_006078347.1">
    <property type="nucleotide sequence ID" value="NZ_AOMD01000027.1"/>
</dbReference>
<dbReference type="PATRIC" id="fig|1227455.4.peg.2547"/>
<organism evidence="3 4">
    <name type="scientific">Halococcus saccharolyticus DSM 5350</name>
    <dbReference type="NCBI Taxonomy" id="1227455"/>
    <lineage>
        <taxon>Archaea</taxon>
        <taxon>Methanobacteriati</taxon>
        <taxon>Methanobacteriota</taxon>
        <taxon>Stenosarchaea group</taxon>
        <taxon>Halobacteria</taxon>
        <taxon>Halobacteriales</taxon>
        <taxon>Halococcaceae</taxon>
        <taxon>Halococcus</taxon>
    </lineage>
</organism>
<dbReference type="InterPro" id="IPR036388">
    <property type="entry name" value="WH-like_DNA-bd_sf"/>
</dbReference>
<dbReference type="InterPro" id="IPR055768">
    <property type="entry name" value="DUF7344"/>
</dbReference>
<feature type="domain" description="DUF7344" evidence="2">
    <location>
        <begin position="29"/>
        <end position="103"/>
    </location>
</feature>
<gene>
    <name evidence="3" type="ORF">C449_12430</name>
</gene>
<proteinExistence type="predicted"/>
<dbReference type="OrthoDB" id="21363at2157"/>
<protein>
    <recommendedName>
        <fullName evidence="2">DUF7344 domain-containing protein</fullName>
    </recommendedName>
</protein>
<dbReference type="Proteomes" id="UP000011669">
    <property type="component" value="Unassembled WGS sequence"/>
</dbReference>
<keyword evidence="4" id="KW-1185">Reference proteome</keyword>
<reference evidence="3 4" key="1">
    <citation type="journal article" date="2014" name="PLoS Genet.">
        <title>Phylogenetically driven sequencing of extremely halophilic archaea reveals strategies for static and dynamic osmo-response.</title>
        <authorList>
            <person name="Becker E.A."/>
            <person name="Seitzer P.M."/>
            <person name="Tritt A."/>
            <person name="Larsen D."/>
            <person name="Krusor M."/>
            <person name="Yao A.I."/>
            <person name="Wu D."/>
            <person name="Madern D."/>
            <person name="Eisen J.A."/>
            <person name="Darling A.E."/>
            <person name="Facciotti M.T."/>
        </authorList>
    </citation>
    <scope>NUCLEOTIDE SEQUENCE [LARGE SCALE GENOMIC DNA]</scope>
    <source>
        <strain evidence="3 4">DSM 5350</strain>
    </source>
</reference>
<comment type="caution">
    <text evidence="3">The sequence shown here is derived from an EMBL/GenBank/DDBJ whole genome shotgun (WGS) entry which is preliminary data.</text>
</comment>
<evidence type="ECO:0000259" key="2">
    <source>
        <dbReference type="Pfam" id="PF24035"/>
    </source>
</evidence>
<dbReference type="Gene3D" id="1.10.10.10">
    <property type="entry name" value="Winged helix-like DNA-binding domain superfamily/Winged helix DNA-binding domain"/>
    <property type="match status" value="1"/>
</dbReference>
<dbReference type="AlphaFoldDB" id="M0MDM7"/>
<evidence type="ECO:0000313" key="3">
    <source>
        <dbReference type="EMBL" id="EMA43846.1"/>
    </source>
</evidence>